<dbReference type="AlphaFoldDB" id="S9V5X2"/>
<dbReference type="GO" id="GO:0008270">
    <property type="term" value="F:zinc ion binding"/>
    <property type="evidence" value="ECO:0007669"/>
    <property type="project" value="UniProtKB-KW"/>
</dbReference>
<evidence type="ECO:0000256" key="2">
    <source>
        <dbReference type="SAM" id="MobiDB-lite"/>
    </source>
</evidence>
<reference evidence="4 5" key="1">
    <citation type="journal article" date="2013" name="PLoS ONE">
        <title>Predicting the Proteins of Angomonas deanei, Strigomonas culicis and Their Respective Endosymbionts Reveals New Aspects of the Trypanosomatidae Family.</title>
        <authorList>
            <person name="Motta M.C."/>
            <person name="Martins A.C."/>
            <person name="de Souza S.S."/>
            <person name="Catta-Preta C.M."/>
            <person name="Silva R."/>
            <person name="Klein C.C."/>
            <person name="de Almeida L.G."/>
            <person name="de Lima Cunha O."/>
            <person name="Ciapina L.P."/>
            <person name="Brocchi M."/>
            <person name="Colabardini A.C."/>
            <person name="de Araujo Lima B."/>
            <person name="Machado C.R."/>
            <person name="de Almeida Soares C.M."/>
            <person name="Probst C.M."/>
            <person name="de Menezes C.B."/>
            <person name="Thompson C.E."/>
            <person name="Bartholomeu D.C."/>
            <person name="Gradia D.F."/>
            <person name="Pavoni D.P."/>
            <person name="Grisard E.C."/>
            <person name="Fantinatti-Garboggini F."/>
            <person name="Marchini F.K."/>
            <person name="Rodrigues-Luiz G.F."/>
            <person name="Wagner G."/>
            <person name="Goldman G.H."/>
            <person name="Fietto J.L."/>
            <person name="Elias M.C."/>
            <person name="Goldman M.H."/>
            <person name="Sagot M.F."/>
            <person name="Pereira M."/>
            <person name="Stoco P.H."/>
            <person name="de Mendonca-Neto R.P."/>
            <person name="Teixeira S.M."/>
            <person name="Maciel T.E."/>
            <person name="de Oliveira Mendes T.A."/>
            <person name="Urmenyi T.P."/>
            <person name="de Souza W."/>
            <person name="Schenkman S."/>
            <person name="de Vasconcelos A.T."/>
        </authorList>
    </citation>
    <scope>NUCLEOTIDE SEQUENCE [LARGE SCALE GENOMIC DNA]</scope>
</reference>
<comment type="caution">
    <text evidence="4">The sequence shown here is derived from an EMBL/GenBank/DDBJ whole genome shotgun (WGS) entry which is preliminary data.</text>
</comment>
<feature type="zinc finger region" description="C3H1-type" evidence="1">
    <location>
        <begin position="269"/>
        <end position="297"/>
    </location>
</feature>
<keyword evidence="1" id="KW-0862">Zinc</keyword>
<keyword evidence="1" id="KW-0863">Zinc-finger</keyword>
<gene>
    <name evidence="4" type="ORF">STCU_00568</name>
</gene>
<dbReference type="InterPro" id="IPR000571">
    <property type="entry name" value="Znf_CCCH"/>
</dbReference>
<feature type="compositionally biased region" description="Basic and acidic residues" evidence="2">
    <location>
        <begin position="346"/>
        <end position="355"/>
    </location>
</feature>
<evidence type="ECO:0000256" key="1">
    <source>
        <dbReference type="PROSITE-ProRule" id="PRU00723"/>
    </source>
</evidence>
<accession>S9V5X2</accession>
<proteinExistence type="predicted"/>
<organism evidence="4 5">
    <name type="scientific">Strigomonas culicis</name>
    <dbReference type="NCBI Taxonomy" id="28005"/>
    <lineage>
        <taxon>Eukaryota</taxon>
        <taxon>Discoba</taxon>
        <taxon>Euglenozoa</taxon>
        <taxon>Kinetoplastea</taxon>
        <taxon>Metakinetoplastina</taxon>
        <taxon>Trypanosomatida</taxon>
        <taxon>Trypanosomatidae</taxon>
        <taxon>Strigomonadinae</taxon>
        <taxon>Strigomonas</taxon>
    </lineage>
</organism>
<feature type="domain" description="C3H1-type" evidence="3">
    <location>
        <begin position="269"/>
        <end position="297"/>
    </location>
</feature>
<dbReference type="EMBL" id="ATMH01000568">
    <property type="protein sequence ID" value="EPY36464.1"/>
    <property type="molecule type" value="Genomic_DNA"/>
</dbReference>
<feature type="region of interest" description="Disordered" evidence="2">
    <location>
        <begin position="320"/>
        <end position="361"/>
    </location>
</feature>
<name>S9V5X2_9TRYP</name>
<dbReference type="Proteomes" id="UP000015354">
    <property type="component" value="Unassembled WGS sequence"/>
</dbReference>
<evidence type="ECO:0000313" key="5">
    <source>
        <dbReference type="Proteomes" id="UP000015354"/>
    </source>
</evidence>
<keyword evidence="5" id="KW-1185">Reference proteome</keyword>
<dbReference type="PROSITE" id="PS50103">
    <property type="entry name" value="ZF_C3H1"/>
    <property type="match status" value="1"/>
</dbReference>
<sequence>MSSASSVTSRSKKVRSRKWDIMTVPTIEEIIQIPEKVLSDTFLPSGYCIRFFCHDMYFLYTVPSSCMKLTRGVVDHLHDYNQLGPNKSRNRLFLCSQYNSEQQCVNGSLCREVHCTLCIKDAQEASKYSVPSNATGSPNLITVVPQDDEEHFKMNQNLSTATNGNITVPDKNAATNDDSSPLDALIPVSGAAADPVNVIYVPEGLILQHSLHSRWTTKEMHRTLPAGVTFWVALPNTSTPIDSHESEDIFVTKGAEDYYNQMVRGEPSSVTMQHCAHYSKNGVCCYGEDCQFVHVVHYHHPNKADGDLSGSDTDVASLASSINVEPSKRKGKKANKETPLSVQAEKSAKKSERTPQKPSPNAAHLQLFQQSAPHVPAMPPMQQMVPPQIPQMMPNNTMFMPPGWQTTPQLNLPHGFDLSKNVMGMQPQGAQVPAGGYMMMQGPNGEMFVLPQQNGQPSFPVNANANPQQQFYFMPLHNQ</sequence>
<evidence type="ECO:0000313" key="4">
    <source>
        <dbReference type="EMBL" id="EPY36464.1"/>
    </source>
</evidence>
<dbReference type="PANTHER" id="PTHR37562:SF5">
    <property type="entry name" value="C3H1-TYPE DOMAIN-CONTAINING PROTEIN"/>
    <property type="match status" value="1"/>
</dbReference>
<dbReference type="PANTHER" id="PTHR37562">
    <property type="entry name" value="C3H1-TYPE DOMAIN-CONTAINING PROTEIN-RELATED"/>
    <property type="match status" value="1"/>
</dbReference>
<evidence type="ECO:0000259" key="3">
    <source>
        <dbReference type="PROSITE" id="PS50103"/>
    </source>
</evidence>
<protein>
    <recommendedName>
        <fullName evidence="3">C3H1-type domain-containing protein</fullName>
    </recommendedName>
</protein>
<dbReference type="OrthoDB" id="278350at2759"/>
<keyword evidence="1" id="KW-0479">Metal-binding</keyword>